<accession>U1I6C5</accession>
<feature type="chain" id="PRO_5004613915" description="Recombinase XerD" evidence="1">
    <location>
        <begin position="22"/>
        <end position="97"/>
    </location>
</feature>
<evidence type="ECO:0000256" key="1">
    <source>
        <dbReference type="SAM" id="SignalP"/>
    </source>
</evidence>
<proteinExistence type="predicted"/>
<protein>
    <recommendedName>
        <fullName evidence="4">Recombinase XerD</fullName>
    </recommendedName>
</protein>
<dbReference type="AlphaFoldDB" id="U1I6C5"/>
<evidence type="ECO:0000313" key="2">
    <source>
        <dbReference type="EMBL" id="ERF78935.1"/>
    </source>
</evidence>
<name>U1I6C5_9PAST</name>
<dbReference type="Pfam" id="PF17274">
    <property type="entry name" value="DUF5339"/>
    <property type="match status" value="1"/>
</dbReference>
<dbReference type="EMBL" id="AVOX01000012">
    <property type="protein sequence ID" value="ERF78935.1"/>
    <property type="molecule type" value="Genomic_DNA"/>
</dbReference>
<dbReference type="RefSeq" id="WP_021461319.1">
    <property type="nucleotide sequence ID" value="NZ_AVOX01000012.1"/>
</dbReference>
<dbReference type="PATRIC" id="fig|1195244.3.peg.767"/>
<feature type="signal peptide" evidence="1">
    <location>
        <begin position="1"/>
        <end position="21"/>
    </location>
</feature>
<sequence length="97" mass="10874">MFKFSFLAALLFCALASNSFANKSTQIPSQCQQLFQQTEELISEAEKQPGTHLQIANIKNKLSESKQKILQMSVEHQIKSCDKGLLALNNMKGKENN</sequence>
<evidence type="ECO:0000313" key="3">
    <source>
        <dbReference type="Proteomes" id="UP000016529"/>
    </source>
</evidence>
<gene>
    <name evidence="2" type="ORF">N561_03925</name>
</gene>
<organism evidence="2 3">
    <name type="scientific">Gallibacterium anatis 12656/12</name>
    <dbReference type="NCBI Taxonomy" id="1195244"/>
    <lineage>
        <taxon>Bacteria</taxon>
        <taxon>Pseudomonadati</taxon>
        <taxon>Pseudomonadota</taxon>
        <taxon>Gammaproteobacteria</taxon>
        <taxon>Pasteurellales</taxon>
        <taxon>Pasteurellaceae</taxon>
        <taxon>Gallibacterium</taxon>
    </lineage>
</organism>
<comment type="caution">
    <text evidence="2">The sequence shown here is derived from an EMBL/GenBank/DDBJ whole genome shotgun (WGS) entry which is preliminary data.</text>
</comment>
<dbReference type="InterPro" id="IPR020493">
    <property type="entry name" value="Uncharacterised_HI0310"/>
</dbReference>
<keyword evidence="1" id="KW-0732">Signal</keyword>
<dbReference type="Proteomes" id="UP000016529">
    <property type="component" value="Unassembled WGS sequence"/>
</dbReference>
<reference evidence="2 3" key="1">
    <citation type="journal article" date="2013" name="Genome Announc.">
        <title>Draft Genome Sequence of Gallibacterium anatis bv. haemolytica 12656-12 Liver, an Isolate Obtained from the Liver of a Septicemic Chicken.</title>
        <authorList>
            <person name="Kudirkiene E."/>
            <person name="Christensen H."/>
            <person name="Bojesen A.M."/>
        </authorList>
    </citation>
    <scope>NUCLEOTIDE SEQUENCE [LARGE SCALE GENOMIC DNA]</scope>
    <source>
        <strain evidence="2">12656/12</strain>
    </source>
</reference>
<evidence type="ECO:0008006" key="4">
    <source>
        <dbReference type="Google" id="ProtNLM"/>
    </source>
</evidence>